<evidence type="ECO:0000256" key="1">
    <source>
        <dbReference type="SAM" id="SignalP"/>
    </source>
</evidence>
<dbReference type="OrthoDB" id="27214at2759"/>
<evidence type="ECO:0008006" key="6">
    <source>
        <dbReference type="Google" id="ProtNLM"/>
    </source>
</evidence>
<evidence type="ECO:0000259" key="3">
    <source>
        <dbReference type="Pfam" id="PF23658"/>
    </source>
</evidence>
<dbReference type="GeneID" id="54364990"/>
<dbReference type="InterPro" id="IPR005151">
    <property type="entry name" value="Tail-specific_protease"/>
</dbReference>
<organism evidence="5">
    <name type="scientific">Dissoconium aciculare CBS 342.82</name>
    <dbReference type="NCBI Taxonomy" id="1314786"/>
    <lineage>
        <taxon>Eukaryota</taxon>
        <taxon>Fungi</taxon>
        <taxon>Dikarya</taxon>
        <taxon>Ascomycota</taxon>
        <taxon>Pezizomycotina</taxon>
        <taxon>Dothideomycetes</taxon>
        <taxon>Dothideomycetidae</taxon>
        <taxon>Mycosphaerellales</taxon>
        <taxon>Dissoconiaceae</taxon>
        <taxon>Dissoconium</taxon>
    </lineage>
</organism>
<feature type="domain" description="CPAF-like PDZ" evidence="3">
    <location>
        <begin position="160"/>
        <end position="283"/>
    </location>
</feature>
<dbReference type="PANTHER" id="PTHR37049:SF5">
    <property type="entry name" value="TAIL SPECIFIC PROTEASE DOMAIN-CONTAINING PROTEIN"/>
    <property type="match status" value="1"/>
</dbReference>
<dbReference type="SUPFAM" id="SSF52096">
    <property type="entry name" value="ClpP/crotonase"/>
    <property type="match status" value="1"/>
</dbReference>
<protein>
    <recommendedName>
        <fullName evidence="6">Tail specific protease domain-containing protein</fullName>
    </recommendedName>
</protein>
<evidence type="ECO:0000313" key="5">
    <source>
        <dbReference type="RefSeq" id="XP_033464161.1"/>
    </source>
</evidence>
<dbReference type="Pfam" id="PF03572">
    <property type="entry name" value="Peptidase_S41"/>
    <property type="match status" value="1"/>
</dbReference>
<reference evidence="5" key="2">
    <citation type="submission" date="2020-04" db="EMBL/GenBank/DDBJ databases">
        <authorList>
            <consortium name="NCBI Genome Project"/>
        </authorList>
    </citation>
    <scope>NUCLEOTIDE SEQUENCE</scope>
    <source>
        <strain evidence="5">CBS 342.82</strain>
    </source>
</reference>
<evidence type="ECO:0000313" key="4">
    <source>
        <dbReference type="Proteomes" id="UP000504637"/>
    </source>
</evidence>
<dbReference type="Pfam" id="PF23658">
    <property type="entry name" value="PDZ_CPAF_rel"/>
    <property type="match status" value="1"/>
</dbReference>
<reference evidence="5" key="1">
    <citation type="submission" date="2020-01" db="EMBL/GenBank/DDBJ databases">
        <authorList>
            <consortium name="DOE Joint Genome Institute"/>
            <person name="Haridas S."/>
            <person name="Albert R."/>
            <person name="Binder M."/>
            <person name="Bloem J."/>
            <person name="Labutti K."/>
            <person name="Salamov A."/>
            <person name="Andreopoulos B."/>
            <person name="Baker S.E."/>
            <person name="Barry K."/>
            <person name="Bills G."/>
            <person name="Bluhm B.H."/>
            <person name="Cannon C."/>
            <person name="Castanera R."/>
            <person name="Culley D.E."/>
            <person name="Daum C."/>
            <person name="Ezra D."/>
            <person name="Gonzalez J.B."/>
            <person name="Henrissat B."/>
            <person name="Kuo A."/>
            <person name="Liang C."/>
            <person name="Lipzen A."/>
            <person name="Lutzoni F."/>
            <person name="Magnuson J."/>
            <person name="Mondo S."/>
            <person name="Nolan M."/>
            <person name="Ohm R."/>
            <person name="Pangilinan J."/>
            <person name="Park H.-J."/>
            <person name="Ramirez L."/>
            <person name="Alfaro M."/>
            <person name="Sun H."/>
            <person name="Tritt A."/>
            <person name="Yoshinaga Y."/>
            <person name="Zwiers L.-H."/>
            <person name="Turgeon B.G."/>
            <person name="Goodwin S.B."/>
            <person name="Spatafora J.W."/>
            <person name="Crous P.W."/>
            <person name="Grigoriev I.V."/>
        </authorList>
    </citation>
    <scope>NUCLEOTIDE SEQUENCE</scope>
    <source>
        <strain evidence="5">CBS 342.82</strain>
    </source>
</reference>
<accession>A0A6J3MGP7</accession>
<gene>
    <name evidence="5" type="ORF">K489DRAFT_405861</name>
</gene>
<dbReference type="Gene3D" id="3.90.226.10">
    <property type="entry name" value="2-enoyl-CoA Hydratase, Chain A, domain 1"/>
    <property type="match status" value="1"/>
</dbReference>
<feature type="signal peptide" evidence="1">
    <location>
        <begin position="1"/>
        <end position="23"/>
    </location>
</feature>
<keyword evidence="4" id="KW-1185">Reference proteome</keyword>
<dbReference type="GO" id="GO:0008236">
    <property type="term" value="F:serine-type peptidase activity"/>
    <property type="evidence" value="ECO:0007669"/>
    <property type="project" value="InterPro"/>
</dbReference>
<reference evidence="5" key="3">
    <citation type="submission" date="2025-08" db="UniProtKB">
        <authorList>
            <consortium name="RefSeq"/>
        </authorList>
    </citation>
    <scope>IDENTIFICATION</scope>
    <source>
        <strain evidence="5">CBS 342.82</strain>
    </source>
</reference>
<proteinExistence type="predicted"/>
<keyword evidence="1" id="KW-0732">Signal</keyword>
<feature type="domain" description="Tail specific protease" evidence="2">
    <location>
        <begin position="369"/>
        <end position="564"/>
    </location>
</feature>
<dbReference type="InterPro" id="IPR056186">
    <property type="entry name" value="PDZ_CPAF-rel"/>
</dbReference>
<dbReference type="GO" id="GO:0006508">
    <property type="term" value="P:proteolysis"/>
    <property type="evidence" value="ECO:0007669"/>
    <property type="project" value="InterPro"/>
</dbReference>
<feature type="chain" id="PRO_5027026198" description="Tail specific protease domain-containing protein" evidence="1">
    <location>
        <begin position="24"/>
        <end position="878"/>
    </location>
</feature>
<dbReference type="Proteomes" id="UP000504637">
    <property type="component" value="Unplaced"/>
</dbReference>
<name>A0A6J3MGP7_9PEZI</name>
<dbReference type="InterPro" id="IPR029045">
    <property type="entry name" value="ClpP/crotonase-like_dom_sf"/>
</dbReference>
<evidence type="ECO:0000259" key="2">
    <source>
        <dbReference type="Pfam" id="PF03572"/>
    </source>
</evidence>
<sequence>MHRSSSVLRILHASTLIVPAVIAATSLDQVINAALPSVASDICGRIVNANLYSDQYWFYASDVVECLTSVPLNKAVADRFITYVNQTWQFQSTISTLKSPPATYQQPAIDLLAGLKTIRQQVAADSYRNQYAFEVDVQKLVLKAHDAHLSLSAGILDAFSFGSPYDLVSVSSDGKQAPKVYFYDDLTSCFQNATCDMKKQAAIRNINGIDAVQFLEDFAKEQAFGFLEPHADWNSLFRTPALDIQDGSSTFSGGANIYPGDQLNFTFEDGTTVSDYWISLYNSPGYTGPLSTGGDFFNFFALGNIPASYNATEYYAETDIDYDDVAPANITSWHNISAAYPLRTLISQSQLGLYTPGVVTGYLLDDKTTAVLSVPTFAVYDEGISTFSQAVADFTNKSASVHRVIIDLQQNSGGSVGLALDTFRMFFPSLVPSPESRMRATPAVNALGQTFTSHFSNITDDDEALDFIAEEWVSSRRINARTGRRFASWSQFFGPSEGGFTLSQRYNLTDKDFVAAAFGIEFPDEAFVSDPSAAPWSGDEIILLTDGQCSSACSLFVEMMTRVKGVRTVVVGGAPKPGPMQAVSGNRGAAAYSGDELDEDITFASQINSSTRGLLPQRGNLTDTGMSIAYAAINLRDQIRANTSTANQFLYLPADCRLYWSFDNFFDYSRLWSDAARLFKNDTSLCVPGSINAKTPSKRRWQPRSVASKSFSTGDFIMRGVSGEELAPTHDSDIVHDDAAFAPVGKPRSCGDKTKKDGKDDNLCSYDRLTRCTKVETKCTDCLEISEDGCSDEDGGIKTDVSWFCLRDCQFGAAIDKCKPYGHCGAKISKNSQGTSQASTLRGPSKSNKKLGTCTLDPPRVNIAGTLPTCKKLRSSRQ</sequence>
<dbReference type="AlphaFoldDB" id="A0A6J3MGP7"/>
<dbReference type="PANTHER" id="PTHR37049">
    <property type="entry name" value="PEPTIDASE S41 FAMILY PROTEIN"/>
    <property type="match status" value="1"/>
</dbReference>
<dbReference type="RefSeq" id="XP_033464161.1">
    <property type="nucleotide sequence ID" value="XM_033607190.1"/>
</dbReference>
<dbReference type="InterPro" id="IPR052766">
    <property type="entry name" value="S41A_metabolite_peptidase"/>
</dbReference>